<name>A0A9P6HJ58_9AGAM</name>
<dbReference type="OrthoDB" id="3312517at2759"/>
<evidence type="ECO:0000313" key="3">
    <source>
        <dbReference type="Proteomes" id="UP000736335"/>
    </source>
</evidence>
<dbReference type="EMBL" id="WIUZ02000006">
    <property type="protein sequence ID" value="KAF9786423.1"/>
    <property type="molecule type" value="Genomic_DNA"/>
</dbReference>
<reference evidence="2" key="2">
    <citation type="submission" date="2020-11" db="EMBL/GenBank/DDBJ databases">
        <authorList>
            <consortium name="DOE Joint Genome Institute"/>
            <person name="Kuo A."/>
            <person name="Miyauchi S."/>
            <person name="Kiss E."/>
            <person name="Drula E."/>
            <person name="Kohler A."/>
            <person name="Sanchez-Garcia M."/>
            <person name="Andreopoulos B."/>
            <person name="Barry K.W."/>
            <person name="Bonito G."/>
            <person name="Buee M."/>
            <person name="Carver A."/>
            <person name="Chen C."/>
            <person name="Cichocki N."/>
            <person name="Clum A."/>
            <person name="Culley D."/>
            <person name="Crous P.W."/>
            <person name="Fauchery L."/>
            <person name="Girlanda M."/>
            <person name="Hayes R."/>
            <person name="Keri Z."/>
            <person name="Labutti K."/>
            <person name="Lipzen A."/>
            <person name="Lombard V."/>
            <person name="Magnuson J."/>
            <person name="Maillard F."/>
            <person name="Morin E."/>
            <person name="Murat C."/>
            <person name="Nolan M."/>
            <person name="Ohm R."/>
            <person name="Pangilinan J."/>
            <person name="Pereira M."/>
            <person name="Perotto S."/>
            <person name="Peter M."/>
            <person name="Riley R."/>
            <person name="Sitrit Y."/>
            <person name="Stielow B."/>
            <person name="Szollosi G."/>
            <person name="Zifcakova L."/>
            <person name="Stursova M."/>
            <person name="Spatafora J.W."/>
            <person name="Tedersoo L."/>
            <person name="Vaario L.-M."/>
            <person name="Yamada A."/>
            <person name="Yan M."/>
            <person name="Wang P."/>
            <person name="Xu J."/>
            <person name="Bruns T."/>
            <person name="Baldrian P."/>
            <person name="Vilgalys R."/>
            <person name="Henrissat B."/>
            <person name="Grigoriev I.V."/>
            <person name="Hibbett D."/>
            <person name="Nagy L.G."/>
            <person name="Martin F.M."/>
        </authorList>
    </citation>
    <scope>NUCLEOTIDE SEQUENCE</scope>
    <source>
        <strain evidence="2">UH-Tt-Lm1</strain>
    </source>
</reference>
<feature type="region of interest" description="Disordered" evidence="1">
    <location>
        <begin position="68"/>
        <end position="119"/>
    </location>
</feature>
<accession>A0A9P6HJ58</accession>
<dbReference type="Proteomes" id="UP000736335">
    <property type="component" value="Unassembled WGS sequence"/>
</dbReference>
<dbReference type="AlphaFoldDB" id="A0A9P6HJ58"/>
<keyword evidence="3" id="KW-1185">Reference proteome</keyword>
<gene>
    <name evidence="2" type="ORF">BJ322DRAFT_786856</name>
</gene>
<comment type="caution">
    <text evidence="2">The sequence shown here is derived from an EMBL/GenBank/DDBJ whole genome shotgun (WGS) entry which is preliminary data.</text>
</comment>
<evidence type="ECO:0000313" key="2">
    <source>
        <dbReference type="EMBL" id="KAF9786423.1"/>
    </source>
</evidence>
<reference evidence="2" key="1">
    <citation type="journal article" date="2020" name="Nat. Commun.">
        <title>Large-scale genome sequencing of mycorrhizal fungi provides insights into the early evolution of symbiotic traits.</title>
        <authorList>
            <person name="Miyauchi S."/>
            <person name="Kiss E."/>
            <person name="Kuo A."/>
            <person name="Drula E."/>
            <person name="Kohler A."/>
            <person name="Sanchez-Garcia M."/>
            <person name="Morin E."/>
            <person name="Andreopoulos B."/>
            <person name="Barry K.W."/>
            <person name="Bonito G."/>
            <person name="Buee M."/>
            <person name="Carver A."/>
            <person name="Chen C."/>
            <person name="Cichocki N."/>
            <person name="Clum A."/>
            <person name="Culley D."/>
            <person name="Crous P.W."/>
            <person name="Fauchery L."/>
            <person name="Girlanda M."/>
            <person name="Hayes R.D."/>
            <person name="Keri Z."/>
            <person name="LaButti K."/>
            <person name="Lipzen A."/>
            <person name="Lombard V."/>
            <person name="Magnuson J."/>
            <person name="Maillard F."/>
            <person name="Murat C."/>
            <person name="Nolan M."/>
            <person name="Ohm R.A."/>
            <person name="Pangilinan J."/>
            <person name="Pereira M.F."/>
            <person name="Perotto S."/>
            <person name="Peter M."/>
            <person name="Pfister S."/>
            <person name="Riley R."/>
            <person name="Sitrit Y."/>
            <person name="Stielow J.B."/>
            <person name="Szollosi G."/>
            <person name="Zifcakova L."/>
            <person name="Stursova M."/>
            <person name="Spatafora J.W."/>
            <person name="Tedersoo L."/>
            <person name="Vaario L.M."/>
            <person name="Yamada A."/>
            <person name="Yan M."/>
            <person name="Wang P."/>
            <person name="Xu J."/>
            <person name="Bruns T."/>
            <person name="Baldrian P."/>
            <person name="Vilgalys R."/>
            <person name="Dunand C."/>
            <person name="Henrissat B."/>
            <person name="Grigoriev I.V."/>
            <person name="Hibbett D."/>
            <person name="Nagy L.G."/>
            <person name="Martin F.M."/>
        </authorList>
    </citation>
    <scope>NUCLEOTIDE SEQUENCE</scope>
    <source>
        <strain evidence="2">UH-Tt-Lm1</strain>
    </source>
</reference>
<organism evidence="2 3">
    <name type="scientific">Thelephora terrestris</name>
    <dbReference type="NCBI Taxonomy" id="56493"/>
    <lineage>
        <taxon>Eukaryota</taxon>
        <taxon>Fungi</taxon>
        <taxon>Dikarya</taxon>
        <taxon>Basidiomycota</taxon>
        <taxon>Agaricomycotina</taxon>
        <taxon>Agaricomycetes</taxon>
        <taxon>Thelephorales</taxon>
        <taxon>Thelephoraceae</taxon>
        <taxon>Thelephora</taxon>
    </lineage>
</organism>
<protein>
    <submittedName>
        <fullName evidence="2">Uncharacterized protein</fullName>
    </submittedName>
</protein>
<evidence type="ECO:0000256" key="1">
    <source>
        <dbReference type="SAM" id="MobiDB-lite"/>
    </source>
</evidence>
<sequence length="299" mass="33235">MQQLRMHIKHDLRVVAVNLKPCASGHSARSDRKSKKPYKPPTDLLLGITANIAVSPLGFRAVLDINPKDENNPAPSQIIPCERESGAQEPPVPGPSNYVTMPDIEQGPGRPTGGLGGHRREDRLAMEPKVPEQDHRSKTAITPVIRTDIQEQPASGFGLLKSLLKAISTDYANHEESAAVEKTIEGLLSRVTSMDALFSTLPGDVAEQRRRDEVIRELKGIEGKLQSLTEEPGSSWPINHAKHDEDVFSLLEDLREVILCYQMVRRTRINNQEFKSIDPGQNPPCIPVLNDSWLTQFLR</sequence>
<proteinExistence type="predicted"/>